<keyword evidence="1" id="KW-1133">Transmembrane helix</keyword>
<sequence>MWWALNFIFGIIIFGFLVDWWYKRKGMDVDPEENAKHVSDSERVYIESHIHKVKNDFDKGPF</sequence>
<keyword evidence="3" id="KW-1185">Reference proteome</keyword>
<keyword evidence="1" id="KW-0812">Transmembrane</keyword>
<dbReference type="Proteomes" id="UP000027602">
    <property type="component" value="Chromosome"/>
</dbReference>
<dbReference type="AlphaFoldDB" id="I3E8P4"/>
<gene>
    <name evidence="2" type="ORF">BMMGA3_08655</name>
</gene>
<reference evidence="2 3" key="1">
    <citation type="journal article" date="2015" name="BMC Genomics">
        <title>Transcriptome analysis of thermophilic methylotrophic Bacillus methanolicus MGA3 using RNA-sequencing provides detailed insights into its previously uncharted transcriptional landscape.</title>
        <authorList>
            <person name="Irla M."/>
            <person name="Neshat A."/>
            <person name="Brautaset T."/>
            <person name="Ruckert C."/>
            <person name="Kalinowski J."/>
            <person name="Wendisch V.F."/>
        </authorList>
    </citation>
    <scope>NUCLEOTIDE SEQUENCE [LARGE SCALE GENOMIC DNA]</scope>
    <source>
        <strain evidence="3">MGA3 / ATCC 53907</strain>
    </source>
</reference>
<dbReference type="EMBL" id="CP007739">
    <property type="protein sequence ID" value="AIE60133.1"/>
    <property type="molecule type" value="Genomic_DNA"/>
</dbReference>
<evidence type="ECO:0000313" key="3">
    <source>
        <dbReference type="Proteomes" id="UP000027602"/>
    </source>
</evidence>
<dbReference type="HOGENOM" id="CLU_205695_0_0_9"/>
<evidence type="ECO:0000313" key="2">
    <source>
        <dbReference type="EMBL" id="AIE60133.1"/>
    </source>
</evidence>
<proteinExistence type="predicted"/>
<dbReference type="eggNOG" id="ENOG5030CY3">
    <property type="taxonomic scope" value="Bacteria"/>
</dbReference>
<organism evidence="2 3">
    <name type="scientific">Bacillus methanolicus (strain MGA3 / ATCC 53907)</name>
    <dbReference type="NCBI Taxonomy" id="796606"/>
    <lineage>
        <taxon>Bacteria</taxon>
        <taxon>Bacillati</taxon>
        <taxon>Bacillota</taxon>
        <taxon>Bacilli</taxon>
        <taxon>Bacillales</taxon>
        <taxon>Bacillaceae</taxon>
        <taxon>Bacillus</taxon>
    </lineage>
</organism>
<name>I3E8P4_BACMM</name>
<evidence type="ECO:0000256" key="1">
    <source>
        <dbReference type="SAM" id="Phobius"/>
    </source>
</evidence>
<dbReference type="KEGG" id="bmet:BMMGA3_08655"/>
<feature type="transmembrane region" description="Helical" evidence="1">
    <location>
        <begin position="6"/>
        <end position="22"/>
    </location>
</feature>
<keyword evidence="1" id="KW-0472">Membrane</keyword>
<accession>I3E8P4</accession>
<protein>
    <submittedName>
        <fullName evidence="2">Putative membrane protein</fullName>
    </submittedName>
</protein>